<dbReference type="RefSeq" id="WP_135661778.1">
    <property type="nucleotide sequence ID" value="NZ_JAIZBN010000004.1"/>
</dbReference>
<dbReference type="EMBL" id="JAMQQD010000006">
    <property type="protein sequence ID" value="MCW7516654.1"/>
    <property type="molecule type" value="Genomic_DNA"/>
</dbReference>
<accession>A0A6H3NDB4</accession>
<sequence>MRFISIILVLFCFIGCRKKENSDTELTILGLYLLTPNDVILDLGYPGSQNQLQNSELVGKLSGITLKIGGVTATGVSAVSSDTIQFTMPTIPGITENQAVDFVIEKNGTILFSIKVRYRPILSWSINQPVNLLRPIDGRDNKSFFQITATTANHVFNTFGHNLSDLDLYYFTSLGGNPIPFAEKRRTGAEFNKVSLNAGTVYIMVKHISGFGGTYNMQIANSGVVASSSAKLTYSGWTFNLCYDTMGLGPATANNCDAQMAVYNPTRSGRCTYPGDQGLTTRNYYDEGGFSTAYSENTCLNPGGGSQNEAESIFIPN</sequence>
<dbReference type="AlphaFoldDB" id="A0A6H3NDB4"/>
<dbReference type="Proteomes" id="UP001209694">
    <property type="component" value="Unassembled WGS sequence"/>
</dbReference>
<proteinExistence type="predicted"/>
<organism evidence="1 2">
    <name type="scientific">Leptospira levettii</name>
    <dbReference type="NCBI Taxonomy" id="2023178"/>
    <lineage>
        <taxon>Bacteria</taxon>
        <taxon>Pseudomonadati</taxon>
        <taxon>Spirochaetota</taxon>
        <taxon>Spirochaetia</taxon>
        <taxon>Leptospirales</taxon>
        <taxon>Leptospiraceae</taxon>
        <taxon>Leptospira</taxon>
    </lineage>
</organism>
<dbReference type="Gene3D" id="2.60.120.380">
    <property type="match status" value="1"/>
</dbReference>
<protein>
    <submittedName>
        <fullName evidence="1">Uncharacterized protein</fullName>
    </submittedName>
</protein>
<comment type="caution">
    <text evidence="1">The sequence shown here is derived from an EMBL/GenBank/DDBJ whole genome shotgun (WGS) entry which is preliminary data.</text>
</comment>
<evidence type="ECO:0000313" key="2">
    <source>
        <dbReference type="Proteomes" id="UP001209694"/>
    </source>
</evidence>
<name>A0A6H3NDB4_9LEPT</name>
<reference evidence="1" key="1">
    <citation type="submission" date="2022-06" db="EMBL/GenBank/DDBJ databases">
        <title>Leptospira isolates from biofilms formed at urban environments.</title>
        <authorList>
            <person name="Ribeiro P.S."/>
            <person name="Sousa T."/>
            <person name="Carvalho N."/>
            <person name="Aburjaile F."/>
            <person name="Neves F."/>
            <person name="Oliveira D."/>
            <person name="Blanco L."/>
            <person name="Lima J."/>
            <person name="Costa F."/>
            <person name="Brenig B."/>
            <person name="Soares S."/>
            <person name="Ramos R."/>
            <person name="Goes-Neto A."/>
            <person name="Matiuzzi M."/>
            <person name="Azevedo V."/>
            <person name="Ristow P."/>
        </authorList>
    </citation>
    <scope>NUCLEOTIDE SEQUENCE</scope>
    <source>
        <strain evidence="1">VSF7</strain>
    </source>
</reference>
<evidence type="ECO:0000313" key="1">
    <source>
        <dbReference type="EMBL" id="MCW7516654.1"/>
    </source>
</evidence>
<gene>
    <name evidence="1" type="ORF">ND810_15920</name>
</gene>